<sequence length="913" mass="101286">MWRDPPGGGYKKPIHVAAMLLLAVILTLTTAVSAEDASMGPVFVKEPPNRIDFSNGTGAVVECQARGNPQPDIIWVRSDGNTAVGDVPGLRQVMPNGNLVFPPFRAEDYRQEVHAQVYTCLARSPAGSVHSRDVNVRAVVAQYYDTDVNKEYAIRGNSAILKCVVPSFVADFVKVLSWHTDQGEEFVPGDDFVVHQYYQSEVNNEYVIRGNAAILKCSIPSFVAEFVQVIGWQDDQGNSFDPDQDNVVTQPYNPEILTEYVIRGNSAILKCSIPSYIAEFVTVEAWIREDGEVYLPTDLNVAQVVSQFYVTEAENEYVIRANSAIMKCKIPSFVSEFVQVDQWMADDGTIYTSGQEYVVQQFYETRVIDEFVLRGNTATLKCLVPSFVADFVDVIEWQDEDGSTYTVNSQQEKVVAQYFEVQVYDQFAIRGNAAIFKCQVPSFVADHVDVVGWIDSNGGSYVADAQSYVVGQRYAVNVMDEHVLRGNAAIIKCHIPSFVAEFVEVDSWIEDETTDIYPSADYDGKYLVLPSGELHIRDVGPEDGYKTYQCRTKHRLTGETRLSATKGRLVITEPVGSVRPKIPSTDDVRGFRTLVGDSPALMCPAQGFPVPLYSVSEREHRDISLVSSNFRRTSRKCPSEISVAGGLAGIQSVFRWRDDVIVSCSRVPRPIVQVKTPSFFSAKNDFFHQNRHPAHGRNCPARVIFSDSAFLHKEVLVSFVPLKDFRYLSIEPIASTKPKFPMTENSRTYTTYTVQREQPLTLPCPAQAFPVPNYREVLCRQLEPVGSKAPAFAGDAKLSLLVRKANMDVSLPCNAQGHPPPVSRGSQFPRIEPVGSKAPAVTGIVKGVLLEIGARSAVVLFCPAQGYPVPSFRTGRQQSAGVDRRFERWMEGKKGELHGHIVLPSSGPPCAQF</sequence>
<dbReference type="PANTHER" id="PTHR44170">
    <property type="entry name" value="PROTEIN SIDEKICK"/>
    <property type="match status" value="1"/>
</dbReference>
<feature type="non-terminal residue" evidence="5">
    <location>
        <position position="913"/>
    </location>
</feature>
<accession>A0A836K4K0</accession>
<feature type="chain" id="PRO_5032553432" evidence="3">
    <location>
        <begin position="35"/>
        <end position="913"/>
    </location>
</feature>
<protein>
    <submittedName>
        <fullName evidence="5">DSCL protein</fullName>
    </submittedName>
</protein>
<gene>
    <name evidence="5" type="primary">Dscam2_3</name>
    <name evidence="5" type="ORF">G6Z76_0007165</name>
</gene>
<name>A0A836K4K0_9HYME</name>
<dbReference type="PROSITE" id="PS50835">
    <property type="entry name" value="IG_LIKE"/>
    <property type="match status" value="1"/>
</dbReference>
<dbReference type="EMBL" id="JAANIC010000863">
    <property type="protein sequence ID" value="KAG5347334.1"/>
    <property type="molecule type" value="Genomic_DNA"/>
</dbReference>
<dbReference type="InterPro" id="IPR007110">
    <property type="entry name" value="Ig-like_dom"/>
</dbReference>
<evidence type="ECO:0000313" key="5">
    <source>
        <dbReference type="EMBL" id="KAG5347334.1"/>
    </source>
</evidence>
<dbReference type="SUPFAM" id="SSF48726">
    <property type="entry name" value="Immunoglobulin"/>
    <property type="match status" value="1"/>
</dbReference>
<feature type="non-terminal residue" evidence="5">
    <location>
        <position position="1"/>
    </location>
</feature>
<proteinExistence type="predicted"/>
<dbReference type="InterPro" id="IPR036179">
    <property type="entry name" value="Ig-like_dom_sf"/>
</dbReference>
<feature type="signal peptide" evidence="3">
    <location>
        <begin position="1"/>
        <end position="34"/>
    </location>
</feature>
<evidence type="ECO:0000256" key="1">
    <source>
        <dbReference type="ARBA" id="ARBA00022737"/>
    </source>
</evidence>
<dbReference type="FunFam" id="2.60.40.10:FF:000230">
    <property type="entry name" value="Down syndrome cell adhesion molecule, isoform D"/>
    <property type="match status" value="1"/>
</dbReference>
<reference evidence="5" key="1">
    <citation type="submission" date="2020-03" db="EMBL/GenBank/DDBJ databases">
        <title>Relaxed selection underlies rapid genomic changes in the transitions from sociality to social parasitism in ants.</title>
        <authorList>
            <person name="Bi X."/>
        </authorList>
    </citation>
    <scope>NUCLEOTIDE SEQUENCE</scope>
    <source>
        <strain evidence="5">BGI-DK2014a</strain>
        <tissue evidence="5">Whole body</tissue>
    </source>
</reference>
<keyword evidence="6" id="KW-1185">Reference proteome</keyword>
<dbReference type="InterPro" id="IPR013783">
    <property type="entry name" value="Ig-like_fold"/>
</dbReference>
<keyword evidence="2" id="KW-1015">Disulfide bond</keyword>
<dbReference type="GO" id="GO:0098609">
    <property type="term" value="P:cell-cell adhesion"/>
    <property type="evidence" value="ECO:0007669"/>
    <property type="project" value="TreeGrafter"/>
</dbReference>
<dbReference type="PANTHER" id="PTHR44170:SF54">
    <property type="entry name" value="FI24025P1"/>
    <property type="match status" value="1"/>
</dbReference>
<dbReference type="FunFam" id="2.60.40.10:FF:000310">
    <property type="entry name" value="Down syndrome cell adhesion molecule, isoform D"/>
    <property type="match status" value="1"/>
</dbReference>
<dbReference type="Proteomes" id="UP000669903">
    <property type="component" value="Unassembled WGS sequence"/>
</dbReference>
<evidence type="ECO:0000256" key="2">
    <source>
        <dbReference type="ARBA" id="ARBA00023157"/>
    </source>
</evidence>
<evidence type="ECO:0000256" key="3">
    <source>
        <dbReference type="SAM" id="SignalP"/>
    </source>
</evidence>
<evidence type="ECO:0000313" key="6">
    <source>
        <dbReference type="Proteomes" id="UP000669903"/>
    </source>
</evidence>
<dbReference type="AlphaFoldDB" id="A0A836K4K0"/>
<comment type="caution">
    <text evidence="5">The sequence shown here is derived from an EMBL/GenBank/DDBJ whole genome shotgun (WGS) entry which is preliminary data.</text>
</comment>
<keyword evidence="1" id="KW-0677">Repeat</keyword>
<dbReference type="Gene3D" id="2.60.40.10">
    <property type="entry name" value="Immunoglobulins"/>
    <property type="match status" value="8"/>
</dbReference>
<keyword evidence="3" id="KW-0732">Signal</keyword>
<evidence type="ECO:0000259" key="4">
    <source>
        <dbReference type="PROSITE" id="PS50835"/>
    </source>
</evidence>
<feature type="domain" description="Ig-like" evidence="4">
    <location>
        <begin position="41"/>
        <end position="135"/>
    </location>
</feature>
<organism evidence="5 6">
    <name type="scientific">Acromyrmex charruanus</name>
    <dbReference type="NCBI Taxonomy" id="2715315"/>
    <lineage>
        <taxon>Eukaryota</taxon>
        <taxon>Metazoa</taxon>
        <taxon>Ecdysozoa</taxon>
        <taxon>Arthropoda</taxon>
        <taxon>Hexapoda</taxon>
        <taxon>Insecta</taxon>
        <taxon>Pterygota</taxon>
        <taxon>Neoptera</taxon>
        <taxon>Endopterygota</taxon>
        <taxon>Hymenoptera</taxon>
        <taxon>Apocrita</taxon>
        <taxon>Aculeata</taxon>
        <taxon>Formicoidea</taxon>
        <taxon>Formicidae</taxon>
        <taxon>Myrmicinae</taxon>
        <taxon>Acromyrmex</taxon>
    </lineage>
</organism>